<reference evidence="2" key="2">
    <citation type="submission" date="2015-01" db="EMBL/GenBank/DDBJ databases">
        <title>Evolutionary Origins and Diversification of the Mycorrhizal Mutualists.</title>
        <authorList>
            <consortium name="DOE Joint Genome Institute"/>
            <consortium name="Mycorrhizal Genomics Consortium"/>
            <person name="Kohler A."/>
            <person name="Kuo A."/>
            <person name="Nagy L.G."/>
            <person name="Floudas D."/>
            <person name="Copeland A."/>
            <person name="Barry K.W."/>
            <person name="Cichocki N."/>
            <person name="Veneault-Fourrey C."/>
            <person name="LaButti K."/>
            <person name="Lindquist E.A."/>
            <person name="Lipzen A."/>
            <person name="Lundell T."/>
            <person name="Morin E."/>
            <person name="Murat C."/>
            <person name="Riley R."/>
            <person name="Ohm R."/>
            <person name="Sun H."/>
            <person name="Tunlid A."/>
            <person name="Henrissat B."/>
            <person name="Grigoriev I.V."/>
            <person name="Hibbett D.S."/>
            <person name="Martin F."/>
        </authorList>
    </citation>
    <scope>NUCLEOTIDE SEQUENCE [LARGE SCALE GENOMIC DNA]</scope>
    <source>
        <strain evidence="2">UH-Slu-Lm8-n1</strain>
    </source>
</reference>
<proteinExistence type="predicted"/>
<dbReference type="AlphaFoldDB" id="A0A0D0A6Y6"/>
<keyword evidence="2" id="KW-1185">Reference proteome</keyword>
<dbReference type="InParanoid" id="A0A0D0A6Y6"/>
<dbReference type="HOGENOM" id="CLU_1360816_0_0_1"/>
<sequence>MLSQTDTFTISESLSRGHVFDQSKLPPSARCEIKRLLSIPTSMQPTIPSQTMSVTQLLNIDLCASLDCDLSSDTIVFSTNPPLLSLPNDFTAWSIPPLHCVTQLLDQFSQAWFNGHASVIHPLSPTFHLPFWVLSYWREISRTLEARLTWISAHDWVLRRLEDEDDNDCAFESVIDEVLSVFEHLPWDVELKGFGAHAALVVVFDLI</sequence>
<organism evidence="1 2">
    <name type="scientific">Suillus luteus UH-Slu-Lm8-n1</name>
    <dbReference type="NCBI Taxonomy" id="930992"/>
    <lineage>
        <taxon>Eukaryota</taxon>
        <taxon>Fungi</taxon>
        <taxon>Dikarya</taxon>
        <taxon>Basidiomycota</taxon>
        <taxon>Agaricomycotina</taxon>
        <taxon>Agaricomycetes</taxon>
        <taxon>Agaricomycetidae</taxon>
        <taxon>Boletales</taxon>
        <taxon>Suillineae</taxon>
        <taxon>Suillaceae</taxon>
        <taxon>Suillus</taxon>
    </lineage>
</organism>
<name>A0A0D0A6Y6_9AGAM</name>
<accession>A0A0D0A6Y6</accession>
<dbReference type="Proteomes" id="UP000054485">
    <property type="component" value="Unassembled WGS sequence"/>
</dbReference>
<evidence type="ECO:0000313" key="2">
    <source>
        <dbReference type="Proteomes" id="UP000054485"/>
    </source>
</evidence>
<protein>
    <submittedName>
        <fullName evidence="1">Unplaced genomic scaffold CY34scaffold_36, whole genome shotgun sequence</fullName>
    </submittedName>
</protein>
<dbReference type="STRING" id="930992.A0A0D0A6Y6"/>
<evidence type="ECO:0000313" key="1">
    <source>
        <dbReference type="EMBL" id="KIK45860.1"/>
    </source>
</evidence>
<reference evidence="1 2" key="1">
    <citation type="submission" date="2014-04" db="EMBL/GenBank/DDBJ databases">
        <authorList>
            <consortium name="DOE Joint Genome Institute"/>
            <person name="Kuo A."/>
            <person name="Ruytinx J."/>
            <person name="Rineau F."/>
            <person name="Colpaert J."/>
            <person name="Kohler A."/>
            <person name="Nagy L.G."/>
            <person name="Floudas D."/>
            <person name="Copeland A."/>
            <person name="Barry K.W."/>
            <person name="Cichocki N."/>
            <person name="Veneault-Fourrey C."/>
            <person name="LaButti K."/>
            <person name="Lindquist E.A."/>
            <person name="Lipzen A."/>
            <person name="Lundell T."/>
            <person name="Morin E."/>
            <person name="Murat C."/>
            <person name="Sun H."/>
            <person name="Tunlid A."/>
            <person name="Henrissat B."/>
            <person name="Grigoriev I.V."/>
            <person name="Hibbett D.S."/>
            <person name="Martin F."/>
            <person name="Nordberg H.P."/>
            <person name="Cantor M.N."/>
            <person name="Hua S.X."/>
        </authorList>
    </citation>
    <scope>NUCLEOTIDE SEQUENCE [LARGE SCALE GENOMIC DNA]</scope>
    <source>
        <strain evidence="1 2">UH-Slu-Lm8-n1</strain>
    </source>
</reference>
<gene>
    <name evidence="1" type="ORF">CY34DRAFT_10157</name>
</gene>
<dbReference type="OrthoDB" id="2648417at2759"/>
<dbReference type="EMBL" id="KN835167">
    <property type="protein sequence ID" value="KIK45860.1"/>
    <property type="molecule type" value="Genomic_DNA"/>
</dbReference>